<evidence type="ECO:0000256" key="1">
    <source>
        <dbReference type="ARBA" id="ARBA00006484"/>
    </source>
</evidence>
<dbReference type="AlphaFoldDB" id="A0A1H8RXC4"/>
<dbReference type="PANTHER" id="PTHR43477:SF1">
    <property type="entry name" value="DIHYDROANTICAPSIN 7-DEHYDROGENASE"/>
    <property type="match status" value="1"/>
</dbReference>
<dbReference type="GO" id="GO:0016491">
    <property type="term" value="F:oxidoreductase activity"/>
    <property type="evidence" value="ECO:0007669"/>
    <property type="project" value="UniProtKB-KW"/>
</dbReference>
<dbReference type="Pfam" id="PF13561">
    <property type="entry name" value="adh_short_C2"/>
    <property type="match status" value="1"/>
</dbReference>
<dbReference type="STRING" id="112903.SAMN04490178_104103"/>
<dbReference type="InterPro" id="IPR051122">
    <property type="entry name" value="SDR_DHRS6-like"/>
</dbReference>
<comment type="similarity">
    <text evidence="1">Belongs to the short-chain dehydrogenases/reductases (SDR) family.</text>
</comment>
<dbReference type="InterPro" id="IPR057326">
    <property type="entry name" value="KR_dom"/>
</dbReference>
<dbReference type="SMART" id="SM00822">
    <property type="entry name" value="PKS_KR"/>
    <property type="match status" value="1"/>
</dbReference>
<organism evidence="4 5">
    <name type="scientific">Propionispora vibrioides</name>
    <dbReference type="NCBI Taxonomy" id="112903"/>
    <lineage>
        <taxon>Bacteria</taxon>
        <taxon>Bacillati</taxon>
        <taxon>Bacillota</taxon>
        <taxon>Negativicutes</taxon>
        <taxon>Selenomonadales</taxon>
        <taxon>Sporomusaceae</taxon>
        <taxon>Propionispora</taxon>
    </lineage>
</organism>
<dbReference type="Gene3D" id="3.40.50.720">
    <property type="entry name" value="NAD(P)-binding Rossmann-like Domain"/>
    <property type="match status" value="1"/>
</dbReference>
<dbReference type="Proteomes" id="UP000198847">
    <property type="component" value="Unassembled WGS sequence"/>
</dbReference>
<feature type="domain" description="Ketoreductase" evidence="3">
    <location>
        <begin position="11"/>
        <end position="197"/>
    </location>
</feature>
<evidence type="ECO:0000313" key="5">
    <source>
        <dbReference type="Proteomes" id="UP000198847"/>
    </source>
</evidence>
<reference evidence="4 5" key="1">
    <citation type="submission" date="2016-10" db="EMBL/GenBank/DDBJ databases">
        <authorList>
            <person name="de Groot N.N."/>
        </authorList>
    </citation>
    <scope>NUCLEOTIDE SEQUENCE [LARGE SCALE GENOMIC DNA]</scope>
    <source>
        <strain evidence="4 5">DSM 13305</strain>
    </source>
</reference>
<evidence type="ECO:0000259" key="3">
    <source>
        <dbReference type="SMART" id="SM00822"/>
    </source>
</evidence>
<gene>
    <name evidence="4" type="ORF">SAMN04490178_104103</name>
</gene>
<dbReference type="CDD" id="cd05233">
    <property type="entry name" value="SDR_c"/>
    <property type="match status" value="1"/>
</dbReference>
<name>A0A1H8RXC4_9FIRM</name>
<dbReference type="EMBL" id="FODY01000004">
    <property type="protein sequence ID" value="SEO70583.1"/>
    <property type="molecule type" value="Genomic_DNA"/>
</dbReference>
<dbReference type="InterPro" id="IPR036291">
    <property type="entry name" value="NAD(P)-bd_dom_sf"/>
</dbReference>
<dbReference type="SUPFAM" id="SSF51735">
    <property type="entry name" value="NAD(P)-binding Rossmann-fold domains"/>
    <property type="match status" value="1"/>
</dbReference>
<proteinExistence type="inferred from homology"/>
<protein>
    <submittedName>
        <fullName evidence="4">NAD(P)-dependent dehydrogenase, short-chain alcohol dehydrogenase family</fullName>
    </submittedName>
</protein>
<dbReference type="InterPro" id="IPR002347">
    <property type="entry name" value="SDR_fam"/>
</dbReference>
<dbReference type="PRINTS" id="PR00081">
    <property type="entry name" value="GDHRDH"/>
</dbReference>
<sequence>MDEIIFNFKNKNFLVTGASSGIGRQITKELAMAGAKILALARDEGKLKALQEEIFGDICINSVDVTNYDRVEKCIDVFVTQHGKLHGSVHAAGIIDFTPLRAFNMEQAKKIMDTSFWAGINVLQLATKRKYAEDCSSHVQISSVNAYRGQRGLSAYGAVKAATPAAIRAIAKEIASRGHRVNSVSPGLVNTDMTRQNLLSDNLLENYLLGMGNPEDVSGLVLFLLSNRARWITGADFIVDGGYLA</sequence>
<keyword evidence="5" id="KW-1185">Reference proteome</keyword>
<evidence type="ECO:0000256" key="2">
    <source>
        <dbReference type="ARBA" id="ARBA00023002"/>
    </source>
</evidence>
<dbReference type="RefSeq" id="WP_091744428.1">
    <property type="nucleotide sequence ID" value="NZ_FODY01000004.1"/>
</dbReference>
<evidence type="ECO:0000313" key="4">
    <source>
        <dbReference type="EMBL" id="SEO70583.1"/>
    </source>
</evidence>
<keyword evidence="2" id="KW-0560">Oxidoreductase</keyword>
<accession>A0A1H8RXC4</accession>
<dbReference type="OrthoDB" id="9808814at2"/>
<dbReference type="PANTHER" id="PTHR43477">
    <property type="entry name" value="DIHYDROANTICAPSIN 7-DEHYDROGENASE"/>
    <property type="match status" value="1"/>
</dbReference>